<dbReference type="Pfam" id="PF00437">
    <property type="entry name" value="T2SSE"/>
    <property type="match status" value="1"/>
</dbReference>
<dbReference type="Proteomes" id="UP000317315">
    <property type="component" value="Unassembled WGS sequence"/>
</dbReference>
<dbReference type="AlphaFoldDB" id="A0A521B9B9"/>
<organism evidence="7 8">
    <name type="scientific">Balnearium lithotrophicum</name>
    <dbReference type="NCBI Taxonomy" id="223788"/>
    <lineage>
        <taxon>Bacteria</taxon>
        <taxon>Pseudomonadati</taxon>
        <taxon>Aquificota</taxon>
        <taxon>Aquificia</taxon>
        <taxon>Desulfurobacteriales</taxon>
        <taxon>Desulfurobacteriaceae</taxon>
        <taxon>Balnearium</taxon>
    </lineage>
</organism>
<evidence type="ECO:0000256" key="1">
    <source>
        <dbReference type="ARBA" id="ARBA00004496"/>
    </source>
</evidence>
<dbReference type="NCBIfam" id="TIGR02538">
    <property type="entry name" value="type_IV_pilB"/>
    <property type="match status" value="1"/>
</dbReference>
<dbReference type="InterPro" id="IPR013374">
    <property type="entry name" value="ATPase_typ4_pilus-assembl_PilB"/>
</dbReference>
<dbReference type="PROSITE" id="PS00662">
    <property type="entry name" value="T2SP_E"/>
    <property type="match status" value="1"/>
</dbReference>
<dbReference type="InterPro" id="IPR001482">
    <property type="entry name" value="T2SS/T4SS_dom"/>
</dbReference>
<evidence type="ECO:0000256" key="3">
    <source>
        <dbReference type="ARBA" id="ARBA00022490"/>
    </source>
</evidence>
<proteinExistence type="inferred from homology"/>
<dbReference type="FunFam" id="3.30.450.90:FF:000001">
    <property type="entry name" value="Type II secretion system ATPase GspE"/>
    <property type="match status" value="1"/>
</dbReference>
<dbReference type="InterPro" id="IPR007831">
    <property type="entry name" value="T2SS_GspE_N"/>
</dbReference>
<dbReference type="SUPFAM" id="SSF160246">
    <property type="entry name" value="EspE N-terminal domain-like"/>
    <property type="match status" value="1"/>
</dbReference>
<dbReference type="Pfam" id="PF05157">
    <property type="entry name" value="MshEN"/>
    <property type="match status" value="1"/>
</dbReference>
<dbReference type="EMBL" id="FXTM01000004">
    <property type="protein sequence ID" value="SMO43310.1"/>
    <property type="molecule type" value="Genomic_DNA"/>
</dbReference>
<dbReference type="GO" id="GO:0005737">
    <property type="term" value="C:cytoplasm"/>
    <property type="evidence" value="ECO:0007669"/>
    <property type="project" value="UniProtKB-SubCell"/>
</dbReference>
<dbReference type="Gene3D" id="3.30.300.160">
    <property type="entry name" value="Type II secretion system, protein E, N-terminal domain"/>
    <property type="match status" value="1"/>
</dbReference>
<dbReference type="CDD" id="cd01129">
    <property type="entry name" value="PulE-GspE-like"/>
    <property type="match status" value="1"/>
</dbReference>
<dbReference type="InterPro" id="IPR037257">
    <property type="entry name" value="T2SS_E_N_sf"/>
</dbReference>
<evidence type="ECO:0000259" key="6">
    <source>
        <dbReference type="PROSITE" id="PS00662"/>
    </source>
</evidence>
<dbReference type="PANTHER" id="PTHR30258">
    <property type="entry name" value="TYPE II SECRETION SYSTEM PROTEIN GSPE-RELATED"/>
    <property type="match status" value="1"/>
</dbReference>
<evidence type="ECO:0000313" key="7">
    <source>
        <dbReference type="EMBL" id="SMO43310.1"/>
    </source>
</evidence>
<dbReference type="GO" id="GO:0005886">
    <property type="term" value="C:plasma membrane"/>
    <property type="evidence" value="ECO:0007669"/>
    <property type="project" value="TreeGrafter"/>
</dbReference>
<protein>
    <submittedName>
        <fullName evidence="7">Type IV pilus assembly protein PilB</fullName>
    </submittedName>
</protein>
<comment type="subcellular location">
    <subcellularLocation>
        <location evidence="1">Cytoplasm</location>
    </subcellularLocation>
</comment>
<accession>A0A521B9B9</accession>
<dbReference type="GO" id="GO:0005524">
    <property type="term" value="F:ATP binding"/>
    <property type="evidence" value="ECO:0007669"/>
    <property type="project" value="UniProtKB-KW"/>
</dbReference>
<evidence type="ECO:0000313" key="8">
    <source>
        <dbReference type="Proteomes" id="UP000317315"/>
    </source>
</evidence>
<reference evidence="7 8" key="1">
    <citation type="submission" date="2017-05" db="EMBL/GenBank/DDBJ databases">
        <authorList>
            <person name="Varghese N."/>
            <person name="Submissions S."/>
        </authorList>
    </citation>
    <scope>NUCLEOTIDE SEQUENCE [LARGE SCALE GENOMIC DNA]</scope>
    <source>
        <strain evidence="7 8">DSM 16304</strain>
    </source>
</reference>
<dbReference type="Gene3D" id="3.40.50.300">
    <property type="entry name" value="P-loop containing nucleotide triphosphate hydrolases"/>
    <property type="match status" value="1"/>
</dbReference>
<dbReference type="PANTHER" id="PTHR30258:SF1">
    <property type="entry name" value="PROTEIN TRANSPORT PROTEIN HOFB HOMOLOG"/>
    <property type="match status" value="1"/>
</dbReference>
<evidence type="ECO:0000256" key="2">
    <source>
        <dbReference type="ARBA" id="ARBA00006611"/>
    </source>
</evidence>
<dbReference type="GO" id="GO:0009297">
    <property type="term" value="P:pilus assembly"/>
    <property type="evidence" value="ECO:0007669"/>
    <property type="project" value="InterPro"/>
</dbReference>
<keyword evidence="4" id="KW-0547">Nucleotide-binding</keyword>
<keyword evidence="3" id="KW-0963">Cytoplasm</keyword>
<dbReference type="OrthoDB" id="9765501at2"/>
<name>A0A521B9B9_9BACT</name>
<dbReference type="SUPFAM" id="SSF52540">
    <property type="entry name" value="P-loop containing nucleoside triphosphate hydrolases"/>
    <property type="match status" value="1"/>
</dbReference>
<dbReference type="Gene3D" id="3.30.450.90">
    <property type="match status" value="1"/>
</dbReference>
<sequence>MNRLDEGKLKQFIIDRLGLPPQLLEGEDWEKKLIEKKILSEEKLLSLLSEFYGVPYVDLRKKEIPIDIVKVIPRATAEKLLVLPFEKRGPVLRLAMADPSNIQARERVRFTTGFRVEPYVALTFRIKEKLEEIYGKAEEEFFSKIKEEIELGKETGEKEETLSLSSKTSQVITLDDLKSLASQAPIVKLVNAIILEALKKGASDIHIEPFEKEVRIRYRIDGILHIVAKYSPDIKDAIVARIKVLSGLDIAEKRLPQDGRMKATFQGRQIDFRVSTVPTVFGEKVVLRILDRGSLKLNLSELGLEDREYKLLMEAIHSPYGMILVTGPTGSGKTTTLYSVLMTINKPEVNIMTVEDPVEYNIYGINQVQVIPEIGLTFARVLRSFLRQDPDIIMVGEIRDTETAEIAIEAALTGHLVLSTLHTNDAPSTVTRLVDMGIEPFLVASSIILVVAQRLARKICPYCKAPYDYPVEVLKEVGFTDEEIKGLKTYKGMGCEKCNYTGYKGRIGLYEVMEVVPEIKDAIIKGKTADEIRIIAKKYGMRTLREIGKIKIAKGITTPEEILRVTRSY</sequence>
<comment type="similarity">
    <text evidence="2">Belongs to the GSP E family.</text>
</comment>
<keyword evidence="5" id="KW-0067">ATP-binding</keyword>
<evidence type="ECO:0000256" key="4">
    <source>
        <dbReference type="ARBA" id="ARBA00022741"/>
    </source>
</evidence>
<dbReference type="InterPro" id="IPR027417">
    <property type="entry name" value="P-loop_NTPase"/>
</dbReference>
<dbReference type="GO" id="GO:0016887">
    <property type="term" value="F:ATP hydrolysis activity"/>
    <property type="evidence" value="ECO:0007669"/>
    <property type="project" value="InterPro"/>
</dbReference>
<dbReference type="FunFam" id="3.40.50.300:FF:000398">
    <property type="entry name" value="Type IV pilus assembly ATPase PilB"/>
    <property type="match status" value="1"/>
</dbReference>
<gene>
    <name evidence="7" type="ORF">SAMN06269117_10463</name>
</gene>
<feature type="domain" description="Bacterial type II secretion system protein E" evidence="6">
    <location>
        <begin position="386"/>
        <end position="400"/>
    </location>
</feature>
<dbReference type="RefSeq" id="WP_142934175.1">
    <property type="nucleotide sequence ID" value="NZ_FXTM01000004.1"/>
</dbReference>
<keyword evidence="8" id="KW-1185">Reference proteome</keyword>
<evidence type="ECO:0000256" key="5">
    <source>
        <dbReference type="ARBA" id="ARBA00022840"/>
    </source>
</evidence>